<evidence type="ECO:0000313" key="2">
    <source>
        <dbReference type="EMBL" id="PJF45878.1"/>
    </source>
</evidence>
<dbReference type="AlphaFoldDB" id="A0A2M8Q7U0"/>
<feature type="transmembrane region" description="Helical" evidence="1">
    <location>
        <begin position="15"/>
        <end position="38"/>
    </location>
</feature>
<keyword evidence="1" id="KW-0812">Transmembrane</keyword>
<accession>A0A2M8Q7U0</accession>
<reference evidence="2 3" key="1">
    <citation type="submission" date="2017-11" db="EMBL/GenBank/DDBJ databases">
        <title>Evolution of Phototrophy in the Chloroflexi Phylum Driven by Horizontal Gene Transfer.</title>
        <authorList>
            <person name="Ward L.M."/>
            <person name="Hemp J."/>
            <person name="Shih P.M."/>
            <person name="Mcglynn S.E."/>
            <person name="Fischer W."/>
        </authorList>
    </citation>
    <scope>NUCLEOTIDE SEQUENCE [LARGE SCALE GENOMIC DNA]</scope>
    <source>
        <strain evidence="2">JP3_7</strain>
    </source>
</reference>
<dbReference type="Proteomes" id="UP000230790">
    <property type="component" value="Unassembled WGS sequence"/>
</dbReference>
<comment type="caution">
    <text evidence="2">The sequence shown here is derived from an EMBL/GenBank/DDBJ whole genome shotgun (WGS) entry which is preliminary data.</text>
</comment>
<protein>
    <submittedName>
        <fullName evidence="2">Uncharacterized protein</fullName>
    </submittedName>
</protein>
<evidence type="ECO:0000313" key="3">
    <source>
        <dbReference type="Proteomes" id="UP000230790"/>
    </source>
</evidence>
<gene>
    <name evidence="2" type="ORF">CUN48_16645</name>
</gene>
<organism evidence="2 3">
    <name type="scientific">Candidatus Thermofonsia Clade 3 bacterium</name>
    <dbReference type="NCBI Taxonomy" id="2364212"/>
    <lineage>
        <taxon>Bacteria</taxon>
        <taxon>Bacillati</taxon>
        <taxon>Chloroflexota</taxon>
        <taxon>Candidatus Thermofontia</taxon>
        <taxon>Candidatus Thermofonsia Clade 3</taxon>
    </lineage>
</organism>
<feature type="non-terminal residue" evidence="2">
    <location>
        <position position="1"/>
    </location>
</feature>
<evidence type="ECO:0000256" key="1">
    <source>
        <dbReference type="SAM" id="Phobius"/>
    </source>
</evidence>
<feature type="transmembrane region" description="Helical" evidence="1">
    <location>
        <begin position="50"/>
        <end position="69"/>
    </location>
</feature>
<sequence length="72" mass="7731">YASILAVTVLTPLPLWYLVGLATLPLAMGVFSEVSRNLTAPEEAVRLRSAALKAVFWTTVLCIAALFISRPG</sequence>
<proteinExistence type="predicted"/>
<keyword evidence="1" id="KW-1133">Transmembrane helix</keyword>
<dbReference type="EMBL" id="PGTN01000673">
    <property type="protein sequence ID" value="PJF45878.1"/>
    <property type="molecule type" value="Genomic_DNA"/>
</dbReference>
<keyword evidence="1" id="KW-0472">Membrane</keyword>
<name>A0A2M8Q7U0_9CHLR</name>